<proteinExistence type="predicted"/>
<dbReference type="Gene3D" id="3.30.420.10">
    <property type="entry name" value="Ribonuclease H-like superfamily/Ribonuclease H"/>
    <property type="match status" value="1"/>
</dbReference>
<reference evidence="3" key="1">
    <citation type="submission" date="2021-08" db="EMBL/GenBank/DDBJ databases">
        <authorList>
            <person name="Misof B."/>
            <person name="Oliver O."/>
            <person name="Podsiadlowski L."/>
            <person name="Donath A."/>
            <person name="Peters R."/>
            <person name="Mayer C."/>
            <person name="Rust J."/>
            <person name="Gunkel S."/>
            <person name="Lesny P."/>
            <person name="Martin S."/>
            <person name="Oeyen J.P."/>
            <person name="Petersen M."/>
            <person name="Panagiotis P."/>
            <person name="Wilbrandt J."/>
            <person name="Tanja T."/>
        </authorList>
    </citation>
    <scope>NUCLEOTIDE SEQUENCE</scope>
    <source>
        <strain evidence="3">GBR_01_08_01A</strain>
        <tissue evidence="3">Thorax + abdomen</tissue>
    </source>
</reference>
<feature type="domain" description="Tc3 transposase DNA binding" evidence="2">
    <location>
        <begin position="3"/>
        <end position="51"/>
    </location>
</feature>
<evidence type="ECO:0000313" key="3">
    <source>
        <dbReference type="EMBL" id="KAK2583951.1"/>
    </source>
</evidence>
<dbReference type="InterPro" id="IPR009057">
    <property type="entry name" value="Homeodomain-like_sf"/>
</dbReference>
<sequence>MGRGKPLSDSEKGQIIALKDMGLSNRKIAGKIQRSLNCINNYIKLGNEYGSKKSTGRPKKIYRRDKGKIFQETGINKLNAPQIRTKLRLPVGVRRVQQVLRSSGTLRYTKRMKKPPLTTVHKDERLKFAESHMAWMEEWKTVIFSAEKKFNLDGPEGFQYYWHDLRDQKD</sequence>
<dbReference type="SUPFAM" id="SSF46689">
    <property type="entry name" value="Homeodomain-like"/>
    <property type="match status" value="1"/>
</dbReference>
<comment type="subcellular location">
    <subcellularLocation>
        <location evidence="1">Nucleus</location>
    </subcellularLocation>
</comment>
<evidence type="ECO:0000313" key="4">
    <source>
        <dbReference type="Proteomes" id="UP001258017"/>
    </source>
</evidence>
<evidence type="ECO:0000259" key="2">
    <source>
        <dbReference type="Pfam" id="PF11427"/>
    </source>
</evidence>
<evidence type="ECO:0000256" key="1">
    <source>
        <dbReference type="ARBA" id="ARBA00004123"/>
    </source>
</evidence>
<dbReference type="GO" id="GO:0005634">
    <property type="term" value="C:nucleus"/>
    <property type="evidence" value="ECO:0007669"/>
    <property type="project" value="UniProtKB-SubCell"/>
</dbReference>
<gene>
    <name evidence="3" type="ORF">KPH14_001210</name>
</gene>
<dbReference type="InterPro" id="IPR025898">
    <property type="entry name" value="Tc3_transposase_DNA-bd_dom"/>
</dbReference>
<reference evidence="3" key="2">
    <citation type="journal article" date="2023" name="Commun. Biol.">
        <title>Intrasexual cuticular hydrocarbon dimorphism in a wasp sheds light on hydrocarbon biosynthesis genes in Hymenoptera.</title>
        <authorList>
            <person name="Moris V.C."/>
            <person name="Podsiadlowski L."/>
            <person name="Martin S."/>
            <person name="Oeyen J.P."/>
            <person name="Donath A."/>
            <person name="Petersen M."/>
            <person name="Wilbrandt J."/>
            <person name="Misof B."/>
            <person name="Liedtke D."/>
            <person name="Thamm M."/>
            <person name="Scheiner R."/>
            <person name="Schmitt T."/>
            <person name="Niehuis O."/>
        </authorList>
    </citation>
    <scope>NUCLEOTIDE SEQUENCE</scope>
    <source>
        <strain evidence="3">GBR_01_08_01A</strain>
    </source>
</reference>
<dbReference type="Pfam" id="PF11427">
    <property type="entry name" value="HTH_Tnp_Tc3_1"/>
    <property type="match status" value="1"/>
</dbReference>
<name>A0AAD9VR14_9HYME</name>
<comment type="caution">
    <text evidence="3">The sequence shown here is derived from an EMBL/GenBank/DDBJ whole genome shotgun (WGS) entry which is preliminary data.</text>
</comment>
<dbReference type="Gene3D" id="1.10.10.60">
    <property type="entry name" value="Homeodomain-like"/>
    <property type="match status" value="1"/>
</dbReference>
<dbReference type="EMBL" id="JAIFRP010000029">
    <property type="protein sequence ID" value="KAK2583951.1"/>
    <property type="molecule type" value="Genomic_DNA"/>
</dbReference>
<dbReference type="AlphaFoldDB" id="A0AAD9VR14"/>
<organism evidence="3 4">
    <name type="scientific">Odynerus spinipes</name>
    <dbReference type="NCBI Taxonomy" id="1348599"/>
    <lineage>
        <taxon>Eukaryota</taxon>
        <taxon>Metazoa</taxon>
        <taxon>Ecdysozoa</taxon>
        <taxon>Arthropoda</taxon>
        <taxon>Hexapoda</taxon>
        <taxon>Insecta</taxon>
        <taxon>Pterygota</taxon>
        <taxon>Neoptera</taxon>
        <taxon>Endopterygota</taxon>
        <taxon>Hymenoptera</taxon>
        <taxon>Apocrita</taxon>
        <taxon>Aculeata</taxon>
        <taxon>Vespoidea</taxon>
        <taxon>Vespidae</taxon>
        <taxon>Eumeninae</taxon>
        <taxon>Odynerus</taxon>
    </lineage>
</organism>
<dbReference type="GO" id="GO:0003677">
    <property type="term" value="F:DNA binding"/>
    <property type="evidence" value="ECO:0007669"/>
    <property type="project" value="InterPro"/>
</dbReference>
<accession>A0AAD9VR14</accession>
<dbReference type="Proteomes" id="UP001258017">
    <property type="component" value="Unassembled WGS sequence"/>
</dbReference>
<protein>
    <recommendedName>
        <fullName evidence="2">Tc3 transposase DNA binding domain-containing protein</fullName>
    </recommendedName>
</protein>
<keyword evidence="4" id="KW-1185">Reference proteome</keyword>
<dbReference type="InterPro" id="IPR036397">
    <property type="entry name" value="RNaseH_sf"/>
</dbReference>